<dbReference type="AlphaFoldDB" id="A0AAD8AGB6"/>
<dbReference type="Proteomes" id="UP001233999">
    <property type="component" value="Unassembled WGS sequence"/>
</dbReference>
<organism evidence="1 2">
    <name type="scientific">Diploptera punctata</name>
    <name type="common">Pacific beetle cockroach</name>
    <dbReference type="NCBI Taxonomy" id="6984"/>
    <lineage>
        <taxon>Eukaryota</taxon>
        <taxon>Metazoa</taxon>
        <taxon>Ecdysozoa</taxon>
        <taxon>Arthropoda</taxon>
        <taxon>Hexapoda</taxon>
        <taxon>Insecta</taxon>
        <taxon>Pterygota</taxon>
        <taxon>Neoptera</taxon>
        <taxon>Polyneoptera</taxon>
        <taxon>Dictyoptera</taxon>
        <taxon>Blattodea</taxon>
        <taxon>Blaberoidea</taxon>
        <taxon>Blaberidae</taxon>
        <taxon>Diplopterinae</taxon>
        <taxon>Diploptera</taxon>
    </lineage>
</organism>
<comment type="caution">
    <text evidence="1">The sequence shown here is derived from an EMBL/GenBank/DDBJ whole genome shotgun (WGS) entry which is preliminary data.</text>
</comment>
<reference evidence="1" key="1">
    <citation type="journal article" date="2023" name="IScience">
        <title>Live-bearing cockroach genome reveals convergent evolutionary mechanisms linked to viviparity in insects and beyond.</title>
        <authorList>
            <person name="Fouks B."/>
            <person name="Harrison M.C."/>
            <person name="Mikhailova A.A."/>
            <person name="Marchal E."/>
            <person name="English S."/>
            <person name="Carruthers M."/>
            <person name="Jennings E.C."/>
            <person name="Chiamaka E.L."/>
            <person name="Frigard R.A."/>
            <person name="Pippel M."/>
            <person name="Attardo G.M."/>
            <person name="Benoit J.B."/>
            <person name="Bornberg-Bauer E."/>
            <person name="Tobe S.S."/>
        </authorList>
    </citation>
    <scope>NUCLEOTIDE SEQUENCE</scope>
    <source>
        <strain evidence="1">Stay&amp;Tobe</strain>
    </source>
</reference>
<feature type="non-terminal residue" evidence="1">
    <location>
        <position position="1"/>
    </location>
</feature>
<proteinExistence type="predicted"/>
<feature type="non-terminal residue" evidence="1">
    <location>
        <position position="212"/>
    </location>
</feature>
<sequence>NCRLNASDILRDCCCCRPAGASSFSRKRKYDVIIGKGILRVTTIEENKTNHCSRAAWRVDFYGLASNTSTILFVVSASMLISRFLQFPTVDGCNATQLIAFPTPTIFLSINNSRGRCQTQSLAKRRGTTSLTTTDYSPKIFFKVEERIFVWFTEGGEEPTTEREMPAGRPDGYWTSICHGARRLQNRSNGIRGIHLHVNSTPPFHSGPPSHT</sequence>
<keyword evidence="2" id="KW-1185">Reference proteome</keyword>
<evidence type="ECO:0000313" key="1">
    <source>
        <dbReference type="EMBL" id="KAJ9598565.1"/>
    </source>
</evidence>
<dbReference type="EMBL" id="JASPKZ010001207">
    <property type="protein sequence ID" value="KAJ9598565.1"/>
    <property type="molecule type" value="Genomic_DNA"/>
</dbReference>
<evidence type="ECO:0000313" key="2">
    <source>
        <dbReference type="Proteomes" id="UP001233999"/>
    </source>
</evidence>
<gene>
    <name evidence="1" type="ORF">L9F63_010751</name>
</gene>
<reference evidence="1" key="2">
    <citation type="submission" date="2023-05" db="EMBL/GenBank/DDBJ databases">
        <authorList>
            <person name="Fouks B."/>
        </authorList>
    </citation>
    <scope>NUCLEOTIDE SEQUENCE</scope>
    <source>
        <strain evidence="1">Stay&amp;Tobe</strain>
        <tissue evidence="1">Testes</tissue>
    </source>
</reference>
<name>A0AAD8AGB6_DIPPU</name>
<protein>
    <submittedName>
        <fullName evidence="1">Uncharacterized protein</fullName>
    </submittedName>
</protein>
<accession>A0AAD8AGB6</accession>